<dbReference type="InParanoid" id="L9LDM2"/>
<accession>L9LDM2</accession>
<keyword evidence="5" id="KW-0732">Signal</keyword>
<reference evidence="13" key="1">
    <citation type="submission" date="2012-07" db="EMBL/GenBank/DDBJ databases">
        <title>Genome of the Chinese tree shrew, a rising model animal genetically related to primates.</title>
        <authorList>
            <person name="Zhang G."/>
            <person name="Fan Y."/>
            <person name="Yao Y."/>
            <person name="Huang Z."/>
        </authorList>
    </citation>
    <scope>NUCLEOTIDE SEQUENCE [LARGE SCALE GENOMIC DNA]</scope>
</reference>
<evidence type="ECO:0000313" key="12">
    <source>
        <dbReference type="EMBL" id="ELW71852.1"/>
    </source>
</evidence>
<dbReference type="InterPro" id="IPR000768">
    <property type="entry name" value="ART"/>
</dbReference>
<evidence type="ECO:0000256" key="2">
    <source>
        <dbReference type="ARBA" id="ARBA00022676"/>
    </source>
</evidence>
<organism evidence="12 13">
    <name type="scientific">Tupaia chinensis</name>
    <name type="common">Chinese tree shrew</name>
    <name type="synonym">Tupaia belangeri chinensis</name>
    <dbReference type="NCBI Taxonomy" id="246437"/>
    <lineage>
        <taxon>Eukaryota</taxon>
        <taxon>Metazoa</taxon>
        <taxon>Chordata</taxon>
        <taxon>Craniata</taxon>
        <taxon>Vertebrata</taxon>
        <taxon>Euteleostomi</taxon>
        <taxon>Mammalia</taxon>
        <taxon>Eutheria</taxon>
        <taxon>Euarchontoglires</taxon>
        <taxon>Scandentia</taxon>
        <taxon>Tupaiidae</taxon>
        <taxon>Tupaia</taxon>
    </lineage>
</organism>
<name>L9LDM2_TUPCH</name>
<sequence>MASQIFDDQYLGCVQEMEKEAPQLIKREMNINKNFKMEWEKAEKRWKKIKNKISYSKKLNDFHGAALVAYTGKIATDFNKAVREFKNSKHFQFYAFHYYLTRALQLLSTGKCYTVYRGSQNRFDYSGKGNVRFGQFTSTSLDKKIATSQNFLSGSGTLFVINTCLGIYIKDFSNYPNEEEVLIPGYEVYQKVTVRQPAGKKYNVIWLEKPQRMESYFNCYYRSAKKPRIQDSVNSYSSGELKLGLVRPSQSERSGLLPEVPRAESNDTSNQLLNSIEFLQDKADIREERSEPWLSDTGKYKQACISKLQLPCCAESSERVRHPVK</sequence>
<dbReference type="GO" id="GO:0106274">
    <property type="term" value="F:NAD+-protein-arginine ADP-ribosyltransferase activity"/>
    <property type="evidence" value="ECO:0007669"/>
    <property type="project" value="UniProtKB-EC"/>
</dbReference>
<evidence type="ECO:0000256" key="3">
    <source>
        <dbReference type="ARBA" id="ARBA00022679"/>
    </source>
</evidence>
<evidence type="ECO:0000256" key="11">
    <source>
        <dbReference type="SAM" id="MobiDB-lite"/>
    </source>
</evidence>
<comment type="similarity">
    <text evidence="1 10">Belongs to the Arg-specific ADP-ribosyltransferase family.</text>
</comment>
<dbReference type="EMBL" id="KB320452">
    <property type="protein sequence ID" value="ELW71852.1"/>
    <property type="molecule type" value="Genomic_DNA"/>
</dbReference>
<dbReference type="PRINTS" id="PR00970">
    <property type="entry name" value="RIBTRNSFRASE"/>
</dbReference>
<dbReference type="InterPro" id="IPR050999">
    <property type="entry name" value="ADP-ribosyltransferase_ARG"/>
</dbReference>
<evidence type="ECO:0000256" key="5">
    <source>
        <dbReference type="ARBA" id="ARBA00022729"/>
    </source>
</evidence>
<dbReference type="GO" id="GO:0016779">
    <property type="term" value="F:nucleotidyltransferase activity"/>
    <property type="evidence" value="ECO:0007669"/>
    <property type="project" value="UniProtKB-KW"/>
</dbReference>
<proteinExistence type="inferred from homology"/>
<dbReference type="FunFam" id="3.90.176.10:FF:000001">
    <property type="entry name" value="NAD(P)(+)--arginine ADP-ribosyltransferase"/>
    <property type="match status" value="1"/>
</dbReference>
<dbReference type="PROSITE" id="PS51996">
    <property type="entry name" value="TR_MART"/>
    <property type="match status" value="1"/>
</dbReference>
<keyword evidence="6 10" id="KW-0521">NADP</keyword>
<dbReference type="Pfam" id="PF01129">
    <property type="entry name" value="ART"/>
    <property type="match status" value="1"/>
</dbReference>
<dbReference type="STRING" id="246437.L9LDM2"/>
<reference evidence="13" key="2">
    <citation type="journal article" date="2013" name="Nat. Commun.">
        <title>Genome of the Chinese tree shrew.</title>
        <authorList>
            <person name="Fan Y."/>
            <person name="Huang Z.Y."/>
            <person name="Cao C.C."/>
            <person name="Chen C.S."/>
            <person name="Chen Y.X."/>
            <person name="Fan D.D."/>
            <person name="He J."/>
            <person name="Hou H.L."/>
            <person name="Hu L."/>
            <person name="Hu X.T."/>
            <person name="Jiang X.T."/>
            <person name="Lai R."/>
            <person name="Lang Y.S."/>
            <person name="Liang B."/>
            <person name="Liao S.G."/>
            <person name="Mu D."/>
            <person name="Ma Y.Y."/>
            <person name="Niu Y.Y."/>
            <person name="Sun X.Q."/>
            <person name="Xia J.Q."/>
            <person name="Xiao J."/>
            <person name="Xiong Z.Q."/>
            <person name="Xu L."/>
            <person name="Yang L."/>
            <person name="Zhang Y."/>
            <person name="Zhao W."/>
            <person name="Zhao X.D."/>
            <person name="Zheng Y.T."/>
            <person name="Zhou J.M."/>
            <person name="Zhu Y.B."/>
            <person name="Zhang G.J."/>
            <person name="Wang J."/>
            <person name="Yao Y.G."/>
        </authorList>
    </citation>
    <scope>NUCLEOTIDE SEQUENCE [LARGE SCALE GENOMIC DNA]</scope>
</reference>
<dbReference type="SUPFAM" id="SSF56399">
    <property type="entry name" value="ADP-ribosylation"/>
    <property type="match status" value="1"/>
</dbReference>
<dbReference type="GO" id="GO:0003950">
    <property type="term" value="F:NAD+ poly-ADP-ribosyltransferase activity"/>
    <property type="evidence" value="ECO:0007669"/>
    <property type="project" value="TreeGrafter"/>
</dbReference>
<dbReference type="eggNOG" id="KOG3258">
    <property type="taxonomic scope" value="Eukaryota"/>
</dbReference>
<gene>
    <name evidence="12" type="ORF">TREES_T100008485</name>
</gene>
<evidence type="ECO:0000256" key="8">
    <source>
        <dbReference type="ARBA" id="ARBA00023157"/>
    </source>
</evidence>
<evidence type="ECO:0000313" key="13">
    <source>
        <dbReference type="Proteomes" id="UP000011518"/>
    </source>
</evidence>
<keyword evidence="13" id="KW-1185">Reference proteome</keyword>
<evidence type="ECO:0000256" key="1">
    <source>
        <dbReference type="ARBA" id="ARBA00009558"/>
    </source>
</evidence>
<evidence type="ECO:0000256" key="6">
    <source>
        <dbReference type="ARBA" id="ARBA00022857"/>
    </source>
</evidence>
<evidence type="ECO:0000256" key="4">
    <source>
        <dbReference type="ARBA" id="ARBA00022695"/>
    </source>
</evidence>
<keyword evidence="8" id="KW-1015">Disulfide bond</keyword>
<keyword evidence="3 10" id="KW-0808">Transferase</keyword>
<comment type="catalytic activity">
    <reaction evidence="9 10">
        <text>L-arginyl-[protein] + NAD(+) = N(omega)-(ADP-D-ribosyl)-L-arginyl-[protein] + nicotinamide + H(+)</text>
        <dbReference type="Rhea" id="RHEA:19149"/>
        <dbReference type="Rhea" id="RHEA-COMP:10532"/>
        <dbReference type="Rhea" id="RHEA-COMP:15087"/>
        <dbReference type="ChEBI" id="CHEBI:15378"/>
        <dbReference type="ChEBI" id="CHEBI:17154"/>
        <dbReference type="ChEBI" id="CHEBI:29965"/>
        <dbReference type="ChEBI" id="CHEBI:57540"/>
        <dbReference type="ChEBI" id="CHEBI:142554"/>
        <dbReference type="EC" id="2.4.2.31"/>
    </reaction>
</comment>
<keyword evidence="7 10" id="KW-0520">NAD</keyword>
<protein>
    <recommendedName>
        <fullName evidence="10">NAD(P)(+)--arginine ADP-ribosyltransferase</fullName>
        <ecNumber evidence="10">2.4.2.31</ecNumber>
    </recommendedName>
    <alternativeName>
        <fullName evidence="10">Mono(ADP-ribosyl)transferase</fullName>
    </alternativeName>
</protein>
<dbReference type="AlphaFoldDB" id="L9LDM2"/>
<dbReference type="EC" id="2.4.2.31" evidence="10"/>
<dbReference type="PANTHER" id="PTHR10339">
    <property type="entry name" value="ADP-RIBOSYLTRANSFERASE"/>
    <property type="match status" value="1"/>
</dbReference>
<evidence type="ECO:0000256" key="9">
    <source>
        <dbReference type="ARBA" id="ARBA00047597"/>
    </source>
</evidence>
<feature type="region of interest" description="Disordered" evidence="11">
    <location>
        <begin position="246"/>
        <end position="267"/>
    </location>
</feature>
<dbReference type="Proteomes" id="UP000011518">
    <property type="component" value="Unassembled WGS sequence"/>
</dbReference>
<keyword evidence="4" id="KW-0548">Nucleotidyltransferase</keyword>
<dbReference type="PANTHER" id="PTHR10339:SF24">
    <property type="entry name" value="T-CELL ECTO-ADP-RIBOSYLTRANSFERASE 1-RELATED"/>
    <property type="match status" value="1"/>
</dbReference>
<keyword evidence="2 10" id="KW-0328">Glycosyltransferase</keyword>
<dbReference type="Gene3D" id="3.90.176.10">
    <property type="entry name" value="Toxin ADP-ribosyltransferase, Chain A, domain 1"/>
    <property type="match status" value="1"/>
</dbReference>
<evidence type="ECO:0000256" key="7">
    <source>
        <dbReference type="ARBA" id="ARBA00023027"/>
    </source>
</evidence>
<evidence type="ECO:0000256" key="10">
    <source>
        <dbReference type="RuleBase" id="RU361228"/>
    </source>
</evidence>